<dbReference type="Proteomes" id="UP001165287">
    <property type="component" value="Unassembled WGS sequence"/>
</dbReference>
<protein>
    <recommendedName>
        <fullName evidence="1">YpoC-like domain-containing protein</fullName>
    </recommendedName>
</protein>
<keyword evidence="3" id="KW-1185">Reference proteome</keyword>
<comment type="caution">
    <text evidence="2">The sequence shown here is derived from an EMBL/GenBank/DDBJ whole genome shotgun (WGS) entry which is preliminary data.</text>
</comment>
<dbReference type="InterPro" id="IPR048427">
    <property type="entry name" value="YpoC"/>
</dbReference>
<evidence type="ECO:0000313" key="3">
    <source>
        <dbReference type="Proteomes" id="UP001165287"/>
    </source>
</evidence>
<sequence>MCARNVYQVPESFRYAPFYSTGTSFTCHDHYVDLEKKVKAEPFYFDMLYLVGEKLTEVPWEHSERSVPIVFKQWKELKPQLQEGFTQRKSSKQNESALIHALSLFIVCLFWTNETYVKGLHVKNMMISDLILKPVNCEERLLFVINKPTQYHSFVQLQQLFDEIEKIYHKGQAIKQMKHEKGITHIE</sequence>
<evidence type="ECO:0000259" key="1">
    <source>
        <dbReference type="Pfam" id="PF21747"/>
    </source>
</evidence>
<name>A0ABS7UT81_9BACI</name>
<feature type="domain" description="YpoC-like" evidence="1">
    <location>
        <begin position="65"/>
        <end position="176"/>
    </location>
</feature>
<accession>A0ABS7UT81</accession>
<evidence type="ECO:0000313" key="2">
    <source>
        <dbReference type="EMBL" id="MBZ5751507.1"/>
    </source>
</evidence>
<proteinExistence type="predicted"/>
<organism evidence="2 3">
    <name type="scientific">Metabacillus rhizolycopersici</name>
    <dbReference type="NCBI Taxonomy" id="2875709"/>
    <lineage>
        <taxon>Bacteria</taxon>
        <taxon>Bacillati</taxon>
        <taxon>Bacillota</taxon>
        <taxon>Bacilli</taxon>
        <taxon>Bacillales</taxon>
        <taxon>Bacillaceae</taxon>
        <taxon>Metabacillus</taxon>
    </lineage>
</organism>
<dbReference type="Pfam" id="PF21747">
    <property type="entry name" value="YpoC"/>
    <property type="match status" value="1"/>
</dbReference>
<gene>
    <name evidence="2" type="ORF">K9V48_14920</name>
</gene>
<reference evidence="2" key="1">
    <citation type="submission" date="2024-05" db="EMBL/GenBank/DDBJ databases">
        <title>Metabacillus sp. nov., isolated from the rhizosphere soil of tomato plants.</title>
        <authorList>
            <person name="Ma R."/>
        </authorList>
    </citation>
    <scope>NUCLEOTIDE SEQUENCE</scope>
    <source>
        <strain evidence="2">DBTR6</strain>
    </source>
</reference>
<dbReference type="EMBL" id="JAIQUM010000033">
    <property type="protein sequence ID" value="MBZ5751507.1"/>
    <property type="molecule type" value="Genomic_DNA"/>
</dbReference>
<dbReference type="RefSeq" id="WP_224139799.1">
    <property type="nucleotide sequence ID" value="NZ_JAIQUM010000033.1"/>
</dbReference>